<organism evidence="5 6">
    <name type="scientific">Pundamilia nyererei</name>
    <dbReference type="NCBI Taxonomy" id="303518"/>
    <lineage>
        <taxon>Eukaryota</taxon>
        <taxon>Metazoa</taxon>
        <taxon>Chordata</taxon>
        <taxon>Craniata</taxon>
        <taxon>Vertebrata</taxon>
        <taxon>Euteleostomi</taxon>
        <taxon>Actinopterygii</taxon>
        <taxon>Neopterygii</taxon>
        <taxon>Teleostei</taxon>
        <taxon>Neoteleostei</taxon>
        <taxon>Acanthomorphata</taxon>
        <taxon>Ovalentaria</taxon>
        <taxon>Cichlomorphae</taxon>
        <taxon>Cichliformes</taxon>
        <taxon>Cichlidae</taxon>
        <taxon>African cichlids</taxon>
        <taxon>Pseudocrenilabrinae</taxon>
        <taxon>Haplochromini</taxon>
        <taxon>Pundamilia</taxon>
    </lineage>
</organism>
<dbReference type="RefSeq" id="XP_005734731.1">
    <property type="nucleotide sequence ID" value="XM_005734674.2"/>
</dbReference>
<dbReference type="SUPFAM" id="SSF48726">
    <property type="entry name" value="Immunoglobulin"/>
    <property type="match status" value="1"/>
</dbReference>
<dbReference type="GeneID" id="102215169"/>
<dbReference type="PROSITE" id="PS50835">
    <property type="entry name" value="IG_LIKE"/>
    <property type="match status" value="1"/>
</dbReference>
<feature type="chain" id="PRO_5041325801" evidence="3">
    <location>
        <begin position="31"/>
        <end position="230"/>
    </location>
</feature>
<feature type="domain" description="Ig-like" evidence="4">
    <location>
        <begin position="50"/>
        <end position="107"/>
    </location>
</feature>
<dbReference type="InterPro" id="IPR003599">
    <property type="entry name" value="Ig_sub"/>
</dbReference>
<feature type="compositionally biased region" description="Low complexity" evidence="1">
    <location>
        <begin position="206"/>
        <end position="216"/>
    </location>
</feature>
<dbReference type="PANTHER" id="PTHR15297">
    <property type="entry name" value="IMMUNOGLOBULIN SUPERFAMILY MEMBER 6"/>
    <property type="match status" value="1"/>
</dbReference>
<keyword evidence="2" id="KW-0472">Membrane</keyword>
<keyword evidence="2" id="KW-1133">Transmembrane helix</keyword>
<dbReference type="SMART" id="SM00409">
    <property type="entry name" value="IG"/>
    <property type="match status" value="1"/>
</dbReference>
<dbReference type="SMART" id="SM00408">
    <property type="entry name" value="IGc2"/>
    <property type="match status" value="1"/>
</dbReference>
<dbReference type="InterPro" id="IPR013098">
    <property type="entry name" value="Ig_I-set"/>
</dbReference>
<feature type="transmembrane region" description="Helical" evidence="2">
    <location>
        <begin position="137"/>
        <end position="158"/>
    </location>
</feature>
<sequence length="230" mass="25822">MRSFSVFQAADMDRLFWLSLLLAHLLVTAGEDTCHVNISQSNNIIWKKIGEEAVFNCTVISKCSVEFYWFKENVSLPLHMSKKYQGEASFQINSLKASDSGMYFCAAATQNGCCTPFVGEGATLVVRENTKTVMGKIVSVSFVLLAVYSLAIVTLIILKKYGCNMNICRKTSKNDKKNANKKVQFQDVLKEMHKKRNMEKNNQTASRSSSEVEPSSNDLQHSSDDIYQNV</sequence>
<dbReference type="Proteomes" id="UP000695023">
    <property type="component" value="Unplaced"/>
</dbReference>
<dbReference type="PANTHER" id="PTHR15297:SF2">
    <property type="entry name" value="IMMUNOGLOBULIN SUPERFAMILY MEMBER 6"/>
    <property type="match status" value="1"/>
</dbReference>
<proteinExistence type="predicted"/>
<dbReference type="InterPro" id="IPR013783">
    <property type="entry name" value="Ig-like_fold"/>
</dbReference>
<evidence type="ECO:0000259" key="4">
    <source>
        <dbReference type="PROSITE" id="PS50835"/>
    </source>
</evidence>
<accession>A0A9Y3RGP4</accession>
<keyword evidence="5" id="KW-1185">Reference proteome</keyword>
<keyword evidence="3" id="KW-0732">Signal</keyword>
<feature type="signal peptide" evidence="3">
    <location>
        <begin position="1"/>
        <end position="30"/>
    </location>
</feature>
<reference evidence="6" key="1">
    <citation type="submission" date="2025-08" db="UniProtKB">
        <authorList>
            <consortium name="RefSeq"/>
        </authorList>
    </citation>
    <scope>IDENTIFICATION</scope>
</reference>
<feature type="compositionally biased region" description="Polar residues" evidence="1">
    <location>
        <begin position="217"/>
        <end position="230"/>
    </location>
</feature>
<evidence type="ECO:0000256" key="1">
    <source>
        <dbReference type="SAM" id="MobiDB-lite"/>
    </source>
</evidence>
<dbReference type="AlphaFoldDB" id="A0A9Y3RGP4"/>
<evidence type="ECO:0000313" key="5">
    <source>
        <dbReference type="Proteomes" id="UP000695023"/>
    </source>
</evidence>
<dbReference type="InterPro" id="IPR003598">
    <property type="entry name" value="Ig_sub2"/>
</dbReference>
<gene>
    <name evidence="6" type="primary">LOC102215169</name>
</gene>
<dbReference type="InterPro" id="IPR036179">
    <property type="entry name" value="Ig-like_dom_sf"/>
</dbReference>
<evidence type="ECO:0000313" key="6">
    <source>
        <dbReference type="RefSeq" id="XP_005734731.1"/>
    </source>
</evidence>
<dbReference type="InterPro" id="IPR039089">
    <property type="entry name" value="IGSF6"/>
</dbReference>
<dbReference type="Gene3D" id="2.60.40.10">
    <property type="entry name" value="Immunoglobulins"/>
    <property type="match status" value="1"/>
</dbReference>
<protein>
    <submittedName>
        <fullName evidence="6">Uncharacterized protein LOC102215169</fullName>
    </submittedName>
</protein>
<name>A0A9Y3RGP4_9CICH</name>
<keyword evidence="2" id="KW-0812">Transmembrane</keyword>
<dbReference type="Pfam" id="PF07679">
    <property type="entry name" value="I-set"/>
    <property type="match status" value="1"/>
</dbReference>
<evidence type="ECO:0000256" key="3">
    <source>
        <dbReference type="SAM" id="SignalP"/>
    </source>
</evidence>
<feature type="region of interest" description="Disordered" evidence="1">
    <location>
        <begin position="192"/>
        <end position="230"/>
    </location>
</feature>
<evidence type="ECO:0000256" key="2">
    <source>
        <dbReference type="SAM" id="Phobius"/>
    </source>
</evidence>
<dbReference type="InterPro" id="IPR007110">
    <property type="entry name" value="Ig-like_dom"/>
</dbReference>